<reference evidence="3 4" key="1">
    <citation type="submission" date="2023-10" db="EMBL/GenBank/DDBJ databases">
        <title>Description of Microbulbifer bruguierae sp. nov., isolated from the sediments of mangrove plant Bruguiera sexangula and comparative genomic analyses of the genus Microbulbifer.</title>
        <authorList>
            <person name="Long M."/>
        </authorList>
    </citation>
    <scope>NUCLEOTIDE SEQUENCE [LARGE SCALE GENOMIC DNA]</scope>
    <source>
        <strain evidence="3 4">SPO729</strain>
    </source>
</reference>
<gene>
    <name evidence="3" type="ORF">R5R33_13840</name>
</gene>
<dbReference type="SUPFAM" id="SSF56925">
    <property type="entry name" value="OMPA-like"/>
    <property type="match status" value="1"/>
</dbReference>
<sequence length="206" mass="23005">MKKLSAFIVGGLVSASAWSQGYTYQESEFAFDTIVSVATGKADLEHSDGNQDMHSVSVALDFHRLPVEVELSYYNLQDSYHYQSFENDVLVEDEKYDGTIDNWGVSGKLDLSWDCRAACAYLIAGYNLADLSADAYYNGDRLYSYSTDASYAHWGAGFRYDFSPHLRASIEYLQYDIGKQKLDGSDGLAIDFGKANAWQAGVGYRF</sequence>
<dbReference type="KEGG" id="mpaf:R5R33_13840"/>
<name>A0AAU0MYA9_9GAMM</name>
<dbReference type="Pfam" id="PF13505">
    <property type="entry name" value="OMP_b-brl"/>
    <property type="match status" value="1"/>
</dbReference>
<protein>
    <submittedName>
        <fullName evidence="3">Outer membrane beta-barrel protein</fullName>
    </submittedName>
</protein>
<dbReference type="GO" id="GO:0044384">
    <property type="term" value="C:host outer membrane"/>
    <property type="evidence" value="ECO:0007669"/>
    <property type="project" value="InterPro"/>
</dbReference>
<accession>A0AAU0MYA9</accession>
<evidence type="ECO:0000256" key="1">
    <source>
        <dbReference type="ARBA" id="ARBA00022729"/>
    </source>
</evidence>
<dbReference type="RefSeq" id="WP_318953290.1">
    <property type="nucleotide sequence ID" value="NZ_CP137555.1"/>
</dbReference>
<dbReference type="AlphaFoldDB" id="A0AAU0MYA9"/>
<dbReference type="Proteomes" id="UP001302477">
    <property type="component" value="Chromosome"/>
</dbReference>
<dbReference type="Gene3D" id="2.40.160.20">
    <property type="match status" value="1"/>
</dbReference>
<evidence type="ECO:0000313" key="4">
    <source>
        <dbReference type="Proteomes" id="UP001302477"/>
    </source>
</evidence>
<evidence type="ECO:0000259" key="2">
    <source>
        <dbReference type="Pfam" id="PF13505"/>
    </source>
</evidence>
<organism evidence="3 4">
    <name type="scientific">Microbulbifer pacificus</name>
    <dbReference type="NCBI Taxonomy" id="407164"/>
    <lineage>
        <taxon>Bacteria</taxon>
        <taxon>Pseudomonadati</taxon>
        <taxon>Pseudomonadota</taxon>
        <taxon>Gammaproteobacteria</taxon>
        <taxon>Cellvibrionales</taxon>
        <taxon>Microbulbiferaceae</taxon>
        <taxon>Microbulbifer</taxon>
    </lineage>
</organism>
<proteinExistence type="predicted"/>
<dbReference type="EMBL" id="CP137555">
    <property type="protein sequence ID" value="WOX04814.1"/>
    <property type="molecule type" value="Genomic_DNA"/>
</dbReference>
<keyword evidence="4" id="KW-1185">Reference proteome</keyword>
<keyword evidence="1" id="KW-0732">Signal</keyword>
<evidence type="ECO:0000313" key="3">
    <source>
        <dbReference type="EMBL" id="WOX04814.1"/>
    </source>
</evidence>
<dbReference type="PROSITE" id="PS00695">
    <property type="entry name" value="ENT_VIR_OMP_2"/>
    <property type="match status" value="1"/>
</dbReference>
<dbReference type="InterPro" id="IPR000758">
    <property type="entry name" value="Enterovir_OMP"/>
</dbReference>
<dbReference type="InterPro" id="IPR011250">
    <property type="entry name" value="OMP/PagP_B-barrel"/>
</dbReference>
<dbReference type="InterPro" id="IPR027385">
    <property type="entry name" value="Beta-barrel_OMP"/>
</dbReference>
<feature type="domain" description="Outer membrane protein beta-barrel" evidence="2">
    <location>
        <begin position="6"/>
        <end position="206"/>
    </location>
</feature>